<keyword evidence="2" id="KW-1185">Reference proteome</keyword>
<organism evidence="1 2">
    <name type="scientific">Pseudaminobacter soli</name>
    <name type="common">ex Zhang et al. 2022</name>
    <dbReference type="NCBI Taxonomy" id="2831468"/>
    <lineage>
        <taxon>Bacteria</taxon>
        <taxon>Pseudomonadati</taxon>
        <taxon>Pseudomonadota</taxon>
        <taxon>Alphaproteobacteria</taxon>
        <taxon>Hyphomicrobiales</taxon>
        <taxon>Phyllobacteriaceae</taxon>
        <taxon>Pseudaminobacter</taxon>
    </lineage>
</organism>
<protein>
    <submittedName>
        <fullName evidence="1">Uncharacterized protein</fullName>
    </submittedName>
</protein>
<dbReference type="Proteomes" id="UP000680348">
    <property type="component" value="Unassembled WGS sequence"/>
</dbReference>
<proteinExistence type="predicted"/>
<evidence type="ECO:0000313" key="1">
    <source>
        <dbReference type="EMBL" id="MBS3648792.1"/>
    </source>
</evidence>
<accession>A0A942E5E1</accession>
<name>A0A942E5E1_9HYPH</name>
<sequence length="68" mass="7683">MTKVVDASRADCIGNVMHISGNTGFIKRARASRREDLRTFKVGTRITIAMTYRDKFGHRLAEIEKVEG</sequence>
<dbReference type="RefSeq" id="WP_188254355.1">
    <property type="nucleotide sequence ID" value="NZ_JABVCF010000004.1"/>
</dbReference>
<gene>
    <name evidence="1" type="ORF">KEU06_09260</name>
</gene>
<comment type="caution">
    <text evidence="1">The sequence shown here is derived from an EMBL/GenBank/DDBJ whole genome shotgun (WGS) entry which is preliminary data.</text>
</comment>
<dbReference type="EMBL" id="JAGWCR010000004">
    <property type="protein sequence ID" value="MBS3648792.1"/>
    <property type="molecule type" value="Genomic_DNA"/>
</dbReference>
<reference evidence="1" key="1">
    <citation type="submission" date="2021-04" db="EMBL/GenBank/DDBJ databases">
        <title>Pseudaminobacter soli sp. nov., isolated from paddy soil contaminated by heavy metals.</title>
        <authorList>
            <person name="Zhang K."/>
        </authorList>
    </citation>
    <scope>NUCLEOTIDE SEQUENCE</scope>
    <source>
        <strain evidence="1">19-2017</strain>
    </source>
</reference>
<evidence type="ECO:0000313" key="2">
    <source>
        <dbReference type="Proteomes" id="UP000680348"/>
    </source>
</evidence>
<dbReference type="AlphaFoldDB" id="A0A942E5E1"/>